<feature type="compositionally biased region" description="Basic and acidic residues" evidence="1">
    <location>
        <begin position="57"/>
        <end position="80"/>
    </location>
</feature>
<dbReference type="eggNOG" id="ENOG502SVY6">
    <property type="taxonomic scope" value="Eukaryota"/>
</dbReference>
<feature type="compositionally biased region" description="Basic residues" evidence="1">
    <location>
        <begin position="11"/>
        <end position="44"/>
    </location>
</feature>
<evidence type="ECO:0000256" key="1">
    <source>
        <dbReference type="SAM" id="MobiDB-lite"/>
    </source>
</evidence>
<accession>A0A1I7ULG6</accession>
<dbReference type="STRING" id="1561998.A0A1I7ULG6"/>
<protein>
    <submittedName>
        <fullName evidence="3">Uncharacterized protein</fullName>
    </submittedName>
</protein>
<name>A0A1I7ULG6_9PELO</name>
<dbReference type="InterPro" id="IPR008569">
    <property type="entry name" value="DUF851"/>
</dbReference>
<feature type="region of interest" description="Disordered" evidence="1">
    <location>
        <begin position="173"/>
        <end position="196"/>
    </location>
</feature>
<feature type="compositionally biased region" description="Basic and acidic residues" evidence="1">
    <location>
        <begin position="86"/>
        <end position="110"/>
    </location>
</feature>
<reference evidence="3" key="1">
    <citation type="submission" date="2016-11" db="UniProtKB">
        <authorList>
            <consortium name="WormBaseParasite"/>
        </authorList>
    </citation>
    <scope>IDENTIFICATION</scope>
</reference>
<evidence type="ECO:0000313" key="3">
    <source>
        <dbReference type="WBParaSite" id="Csp11.Scaffold630.g17149.t1"/>
    </source>
</evidence>
<feature type="region of interest" description="Disordered" evidence="1">
    <location>
        <begin position="1"/>
        <end position="110"/>
    </location>
</feature>
<dbReference type="Proteomes" id="UP000095282">
    <property type="component" value="Unplaced"/>
</dbReference>
<organism evidence="2 3">
    <name type="scientific">Caenorhabditis tropicalis</name>
    <dbReference type="NCBI Taxonomy" id="1561998"/>
    <lineage>
        <taxon>Eukaryota</taxon>
        <taxon>Metazoa</taxon>
        <taxon>Ecdysozoa</taxon>
        <taxon>Nematoda</taxon>
        <taxon>Chromadorea</taxon>
        <taxon>Rhabditida</taxon>
        <taxon>Rhabditina</taxon>
        <taxon>Rhabditomorpha</taxon>
        <taxon>Rhabditoidea</taxon>
        <taxon>Rhabditidae</taxon>
        <taxon>Peloderinae</taxon>
        <taxon>Caenorhabditis</taxon>
    </lineage>
</organism>
<sequence>MSISQKSSRTKEKKRSGRRQKKSNTKRRSKPRTKTKTGRRKSHTTSRSQTVTPTKETSADEKLKVKTLEDDLVKDPDSRDKKKKDAAKIKIPDQPPKKVEVKNHDPDEEKMKHLLKKLRKEKTAPKPPVLPLDEKSKLLMDRVIKKPYPMKYRKKATEQMLMDEKSSFFKVSIPSNPTTATTSKSQKTGGKKEEDTYADCPKLADVLKKPPGKSIYNEKGIPFWAEYIEPTEKDLIGTEEAITIGSDHIEALQKKETILKTIDEKVTMDSFQPLAELRKRDERHFHEHLVFSNTLRSVINVQNTLHETGSGAAKSADFEMKTGHAHRVQIAARSPQQYVYSRSDPFILTPAYKVTTPTTTTTTTTTTSGE</sequence>
<proteinExistence type="predicted"/>
<keyword evidence="2" id="KW-1185">Reference proteome</keyword>
<feature type="compositionally biased region" description="Low complexity" evidence="1">
    <location>
        <begin position="178"/>
        <end position="188"/>
    </location>
</feature>
<evidence type="ECO:0000313" key="2">
    <source>
        <dbReference type="Proteomes" id="UP000095282"/>
    </source>
</evidence>
<dbReference type="WBParaSite" id="Csp11.Scaffold630.g17149.t1">
    <property type="protein sequence ID" value="Csp11.Scaffold630.g17149.t1"/>
    <property type="gene ID" value="Csp11.Scaffold630.g17149"/>
</dbReference>
<dbReference type="AlphaFoldDB" id="A0A1I7ULG6"/>
<dbReference type="Pfam" id="PF05867">
    <property type="entry name" value="DUF851"/>
    <property type="match status" value="1"/>
</dbReference>